<keyword evidence="3" id="KW-1185">Reference proteome</keyword>
<evidence type="ECO:0000256" key="1">
    <source>
        <dbReference type="SAM" id="Phobius"/>
    </source>
</evidence>
<feature type="transmembrane region" description="Helical" evidence="1">
    <location>
        <begin position="58"/>
        <end position="78"/>
    </location>
</feature>
<feature type="transmembrane region" description="Helical" evidence="1">
    <location>
        <begin position="141"/>
        <end position="163"/>
    </location>
</feature>
<sequence>MIQTGIKLKNIVDFLKEYLSVLIVIPAFIGGIWQGFELMSISIPYIRFFSISQIVSDGILILMFIIIAFSYNFIGWFADILFFEKGKPEPAEVLSAEDYEIYKRKKLRYWLIFFIIFYVFSVVFIYRLFDEKTTLSDFKGLVVSTFFCVFILNRCLDNCYFYAKEKHKEIFKACNILLFVLYFVFALYFSKRIHNLLIAPTNIINIEQVKKDVANKYPNTKQEFLYFNDKYIFIKIIDKIKMDKKGKVLKHTSEKICIMKFETLFDESLKN</sequence>
<organism evidence="2 3">
    <name type="scientific">Flavobacterium muglaense</name>
    <dbReference type="NCBI Taxonomy" id="2764716"/>
    <lineage>
        <taxon>Bacteria</taxon>
        <taxon>Pseudomonadati</taxon>
        <taxon>Bacteroidota</taxon>
        <taxon>Flavobacteriia</taxon>
        <taxon>Flavobacteriales</taxon>
        <taxon>Flavobacteriaceae</taxon>
        <taxon>Flavobacterium</taxon>
    </lineage>
</organism>
<feature type="transmembrane region" description="Helical" evidence="1">
    <location>
        <begin position="21"/>
        <end position="46"/>
    </location>
</feature>
<dbReference type="RefSeq" id="WP_187016940.1">
    <property type="nucleotide sequence ID" value="NZ_JACRUK010000003.1"/>
</dbReference>
<evidence type="ECO:0000313" key="3">
    <source>
        <dbReference type="Proteomes" id="UP000641454"/>
    </source>
</evidence>
<evidence type="ECO:0000313" key="2">
    <source>
        <dbReference type="EMBL" id="MBC5843244.1"/>
    </source>
</evidence>
<protein>
    <submittedName>
        <fullName evidence="2">Uncharacterized protein</fullName>
    </submittedName>
</protein>
<dbReference type="EMBL" id="JACRUL010000003">
    <property type="protein sequence ID" value="MBC5843244.1"/>
    <property type="molecule type" value="Genomic_DNA"/>
</dbReference>
<name>A0A923MY79_9FLAO</name>
<keyword evidence="1" id="KW-1133">Transmembrane helix</keyword>
<gene>
    <name evidence="2" type="ORF">H8R25_02175</name>
</gene>
<accession>A0A923MY79</accession>
<feature type="transmembrane region" description="Helical" evidence="1">
    <location>
        <begin position="109"/>
        <end position="129"/>
    </location>
</feature>
<comment type="caution">
    <text evidence="2">The sequence shown here is derived from an EMBL/GenBank/DDBJ whole genome shotgun (WGS) entry which is preliminary data.</text>
</comment>
<dbReference type="AlphaFoldDB" id="A0A923MY79"/>
<keyword evidence="1" id="KW-0812">Transmembrane</keyword>
<feature type="transmembrane region" description="Helical" evidence="1">
    <location>
        <begin position="170"/>
        <end position="189"/>
    </location>
</feature>
<dbReference type="Proteomes" id="UP000641454">
    <property type="component" value="Unassembled WGS sequence"/>
</dbReference>
<reference evidence="2 3" key="1">
    <citation type="submission" date="2020-08" db="EMBL/GenBank/DDBJ databases">
        <title>Description of novel Flavobacterium F-392 isolate.</title>
        <authorList>
            <person name="Saticioglu I.B."/>
            <person name="Duman M."/>
            <person name="Altun S."/>
        </authorList>
    </citation>
    <scope>NUCLEOTIDE SEQUENCE [LARGE SCALE GENOMIC DNA]</scope>
    <source>
        <strain evidence="2 3">F-392</strain>
    </source>
</reference>
<keyword evidence="1" id="KW-0472">Membrane</keyword>
<proteinExistence type="predicted"/>